<proteinExistence type="predicted"/>
<keyword evidence="4" id="KW-1185">Reference proteome</keyword>
<feature type="region of interest" description="Disordered" evidence="1">
    <location>
        <begin position="388"/>
        <end position="409"/>
    </location>
</feature>
<feature type="region of interest" description="Disordered" evidence="1">
    <location>
        <begin position="89"/>
        <end position="165"/>
    </location>
</feature>
<feature type="compositionally biased region" description="Basic residues" evidence="1">
    <location>
        <begin position="397"/>
        <end position="409"/>
    </location>
</feature>
<evidence type="ECO:0000256" key="2">
    <source>
        <dbReference type="SAM" id="SignalP"/>
    </source>
</evidence>
<reference evidence="4" key="1">
    <citation type="journal article" date="2019" name="Int. J. Syst. Evol. Microbiol.">
        <title>The Global Catalogue of Microorganisms (GCM) 10K type strain sequencing project: providing services to taxonomists for standard genome sequencing and annotation.</title>
        <authorList>
            <consortium name="The Broad Institute Genomics Platform"/>
            <consortium name="The Broad Institute Genome Sequencing Center for Infectious Disease"/>
            <person name="Wu L."/>
            <person name="Ma J."/>
        </authorList>
    </citation>
    <scope>NUCLEOTIDE SEQUENCE [LARGE SCALE GENOMIC DNA]</scope>
    <source>
        <strain evidence="4">JCM 17316</strain>
    </source>
</reference>
<evidence type="ECO:0000256" key="1">
    <source>
        <dbReference type="SAM" id="MobiDB-lite"/>
    </source>
</evidence>
<feature type="compositionally biased region" description="Pro residues" evidence="1">
    <location>
        <begin position="112"/>
        <end position="127"/>
    </location>
</feature>
<evidence type="ECO:0000313" key="3">
    <source>
        <dbReference type="EMBL" id="GAA4148205.1"/>
    </source>
</evidence>
<dbReference type="EMBL" id="BAABDO010000071">
    <property type="protein sequence ID" value="GAA4148205.1"/>
    <property type="molecule type" value="Genomic_DNA"/>
</dbReference>
<accession>A0ABP7Z6C6</accession>
<feature type="chain" id="PRO_5045238287" evidence="2">
    <location>
        <begin position="33"/>
        <end position="409"/>
    </location>
</feature>
<name>A0ABP7Z6C6_9ACTN</name>
<protein>
    <submittedName>
        <fullName evidence="3">Uncharacterized protein</fullName>
    </submittedName>
</protein>
<feature type="signal peptide" evidence="2">
    <location>
        <begin position="1"/>
        <end position="32"/>
    </location>
</feature>
<evidence type="ECO:0000313" key="4">
    <source>
        <dbReference type="Proteomes" id="UP001500266"/>
    </source>
</evidence>
<comment type="caution">
    <text evidence="3">The sequence shown here is derived from an EMBL/GenBank/DDBJ whole genome shotgun (WGS) entry which is preliminary data.</text>
</comment>
<keyword evidence="2" id="KW-0732">Signal</keyword>
<organism evidence="3 4">
    <name type="scientific">Actinomadura keratinilytica</name>
    <dbReference type="NCBI Taxonomy" id="547461"/>
    <lineage>
        <taxon>Bacteria</taxon>
        <taxon>Bacillati</taxon>
        <taxon>Actinomycetota</taxon>
        <taxon>Actinomycetes</taxon>
        <taxon>Streptosporangiales</taxon>
        <taxon>Thermomonosporaceae</taxon>
        <taxon>Actinomadura</taxon>
    </lineage>
</organism>
<sequence length="409" mass="43711">MKHLLPDLRRVGRVRRAAARCAYGLLGGAAIAGVLSLAAPGAASATATPEPDRRNARSAPCRQAPYFDWYTARLCKDMWEAMRRRAWADRPRPNRAPSRRAKQERRERAPKAQPPPTAASPRPPKPSPSRVSPSPSVSKTAAPSATSAPPSARPSPRAQVDEQQGGARSLQPLLLLGLLLPAMAAIGYPLRHRILAAAAAALPAGSPPVEEEAAVAFSYRPAIDPFTLPVLCLTGRGAAASARVMALAALEGYPDSALVVIPRSDATMLFGLGEDDLLDDSSDGLFIPGNLDAALAYLETELAMRREATAPHTRRLLLVADCEKEADRISRLLARHPGDVSAVLLGDWPGDRVAVDDDGRIDAPSGVAGALPERLPAMSRTEARDRLYAAVRSDAPKKRRRGSRHSKRT</sequence>
<gene>
    <name evidence="3" type="ORF">GCM10022416_42290</name>
</gene>
<dbReference type="Proteomes" id="UP001500266">
    <property type="component" value="Unassembled WGS sequence"/>
</dbReference>
<feature type="compositionally biased region" description="Low complexity" evidence="1">
    <location>
        <begin position="128"/>
        <end position="158"/>
    </location>
</feature>